<dbReference type="InterPro" id="IPR017888">
    <property type="entry name" value="CYC/TB1_R_domain"/>
</dbReference>
<keyword evidence="3" id="KW-0805">Transcription regulation</keyword>
<dbReference type="GO" id="GO:0005634">
    <property type="term" value="C:nucleus"/>
    <property type="evidence" value="ECO:0007669"/>
    <property type="project" value="UniProtKB-SubCell"/>
</dbReference>
<keyword evidence="5" id="KW-0804">Transcription</keyword>
<protein>
    <submittedName>
        <fullName evidence="11">Uncharacterized protein</fullName>
    </submittedName>
</protein>
<dbReference type="PROSITE" id="PS51369">
    <property type="entry name" value="TCP"/>
    <property type="match status" value="1"/>
</dbReference>
<dbReference type="Pfam" id="PF03634">
    <property type="entry name" value="TCP"/>
    <property type="match status" value="1"/>
</dbReference>
<gene>
    <name evidence="11" type="ORF">LLUT_LOCUS17027</name>
</gene>
<keyword evidence="12" id="KW-1185">Reference proteome</keyword>
<feature type="chain" id="PRO_5043807965" evidence="8">
    <location>
        <begin position="24"/>
        <end position="429"/>
    </location>
</feature>
<comment type="subcellular location">
    <subcellularLocation>
        <location evidence="1">Nucleus</location>
    </subcellularLocation>
</comment>
<evidence type="ECO:0000256" key="8">
    <source>
        <dbReference type="SAM" id="SignalP"/>
    </source>
</evidence>
<feature type="domain" description="R" evidence="10">
    <location>
        <begin position="269"/>
        <end position="295"/>
    </location>
</feature>
<sequence>MALSAFLLQQILLIINIMGLMFSSSTYHDSFTNPYLTTFPSSPYPNNNNNNNTNAFPCFIDPPPPPPHEFNDFAANTFLHDPLLNVVPFIPSSTTTNQTQTHHHHHHYNMAMLDNNQLQDGVSPYGVTLHHGGSINPNFLIQKPAAAAAAAAATIAKKDRHSKIHTSQGLRDRRVRLSSEIARKFFDLQDMLEFDKPSNTLEWLFTKSENAIKELARSKNSSSCSQKQPHNNNTSDEKVPLFCGDASKGRVKLKCGQRDQDVCSVQTKKESREKARARARERTCLNKMCNNTSGRLLEERSSCPATSSNTSQYEANCARWTHHHQILQPNYPSYTHHQLGISEAPLRDAFDVIEESSIMIKRNNMKSSLMPSYNQQNLVNSKEPSFNNNDDDDYHSFPYTTQNWDTNNENSNFCGIATMNLSTFFMNQW</sequence>
<evidence type="ECO:0000256" key="3">
    <source>
        <dbReference type="ARBA" id="ARBA00023015"/>
    </source>
</evidence>
<organism evidence="11 12">
    <name type="scientific">Lupinus luteus</name>
    <name type="common">European yellow lupine</name>
    <dbReference type="NCBI Taxonomy" id="3873"/>
    <lineage>
        <taxon>Eukaryota</taxon>
        <taxon>Viridiplantae</taxon>
        <taxon>Streptophyta</taxon>
        <taxon>Embryophyta</taxon>
        <taxon>Tracheophyta</taxon>
        <taxon>Spermatophyta</taxon>
        <taxon>Magnoliopsida</taxon>
        <taxon>eudicotyledons</taxon>
        <taxon>Gunneridae</taxon>
        <taxon>Pentapetalae</taxon>
        <taxon>rosids</taxon>
        <taxon>fabids</taxon>
        <taxon>Fabales</taxon>
        <taxon>Fabaceae</taxon>
        <taxon>Papilionoideae</taxon>
        <taxon>50 kb inversion clade</taxon>
        <taxon>genistoids sensu lato</taxon>
        <taxon>core genistoids</taxon>
        <taxon>Genisteae</taxon>
        <taxon>Lupinus</taxon>
    </lineage>
</organism>
<feature type="domain" description="TCP" evidence="9">
    <location>
        <begin position="157"/>
        <end position="215"/>
    </location>
</feature>
<dbReference type="PROSITE" id="PS51370">
    <property type="entry name" value="R"/>
    <property type="match status" value="1"/>
</dbReference>
<evidence type="ECO:0000256" key="5">
    <source>
        <dbReference type="ARBA" id="ARBA00023163"/>
    </source>
</evidence>
<dbReference type="EMBL" id="CAXHTB010000012">
    <property type="protein sequence ID" value="CAL0315967.1"/>
    <property type="molecule type" value="Genomic_DNA"/>
</dbReference>
<reference evidence="11 12" key="1">
    <citation type="submission" date="2024-03" db="EMBL/GenBank/DDBJ databases">
        <authorList>
            <person name="Martinez-Hernandez J."/>
        </authorList>
    </citation>
    <scope>NUCLEOTIDE SEQUENCE [LARGE SCALE GENOMIC DNA]</scope>
</reference>
<dbReference type="GO" id="GO:2000032">
    <property type="term" value="P:regulation of secondary shoot formation"/>
    <property type="evidence" value="ECO:0007669"/>
    <property type="project" value="TreeGrafter"/>
</dbReference>
<evidence type="ECO:0000313" key="11">
    <source>
        <dbReference type="EMBL" id="CAL0315967.1"/>
    </source>
</evidence>
<feature type="signal peptide" evidence="8">
    <location>
        <begin position="1"/>
        <end position="23"/>
    </location>
</feature>
<evidence type="ECO:0000256" key="6">
    <source>
        <dbReference type="ARBA" id="ARBA00023242"/>
    </source>
</evidence>
<keyword evidence="8" id="KW-0732">Signal</keyword>
<dbReference type="InterPro" id="IPR005333">
    <property type="entry name" value="Transcription_factor_TCP"/>
</dbReference>
<comment type="caution">
    <text evidence="11">The sequence shown here is derived from an EMBL/GenBank/DDBJ whole genome shotgun (WGS) entry which is preliminary data.</text>
</comment>
<accession>A0AAV1X3L3</accession>
<dbReference type="PANTHER" id="PTHR31072:SF254">
    <property type="entry name" value="TCP FAMILY TRANSCRIPTION FACTOR"/>
    <property type="match status" value="1"/>
</dbReference>
<evidence type="ECO:0000256" key="4">
    <source>
        <dbReference type="ARBA" id="ARBA00023125"/>
    </source>
</evidence>
<evidence type="ECO:0000256" key="2">
    <source>
        <dbReference type="ARBA" id="ARBA00022473"/>
    </source>
</evidence>
<name>A0AAV1X3L3_LUPLU</name>
<dbReference type="PANTHER" id="PTHR31072">
    <property type="entry name" value="TRANSCRIPTION FACTOR TCP4-RELATED"/>
    <property type="match status" value="1"/>
</dbReference>
<dbReference type="GO" id="GO:0003700">
    <property type="term" value="F:DNA-binding transcription factor activity"/>
    <property type="evidence" value="ECO:0007669"/>
    <property type="project" value="InterPro"/>
</dbReference>
<keyword evidence="6" id="KW-0539">Nucleus</keyword>
<dbReference type="AlphaFoldDB" id="A0AAV1X3L3"/>
<proteinExistence type="predicted"/>
<evidence type="ECO:0000256" key="7">
    <source>
        <dbReference type="SAM" id="MobiDB-lite"/>
    </source>
</evidence>
<keyword evidence="2" id="KW-0217">Developmental protein</keyword>
<dbReference type="Proteomes" id="UP001497480">
    <property type="component" value="Unassembled WGS sequence"/>
</dbReference>
<feature type="region of interest" description="Disordered" evidence="7">
    <location>
        <begin position="218"/>
        <end position="239"/>
    </location>
</feature>
<dbReference type="InterPro" id="IPR017887">
    <property type="entry name" value="TF_TCP_subgr"/>
</dbReference>
<evidence type="ECO:0000256" key="1">
    <source>
        <dbReference type="ARBA" id="ARBA00004123"/>
    </source>
</evidence>
<feature type="compositionally biased region" description="Polar residues" evidence="7">
    <location>
        <begin position="218"/>
        <end position="234"/>
    </location>
</feature>
<evidence type="ECO:0000259" key="9">
    <source>
        <dbReference type="PROSITE" id="PS51369"/>
    </source>
</evidence>
<evidence type="ECO:0000313" key="12">
    <source>
        <dbReference type="Proteomes" id="UP001497480"/>
    </source>
</evidence>
<dbReference type="GO" id="GO:0043565">
    <property type="term" value="F:sequence-specific DNA binding"/>
    <property type="evidence" value="ECO:0007669"/>
    <property type="project" value="TreeGrafter"/>
</dbReference>
<evidence type="ECO:0000259" key="10">
    <source>
        <dbReference type="PROSITE" id="PS51370"/>
    </source>
</evidence>
<keyword evidence="4" id="KW-0238">DNA-binding</keyword>